<evidence type="ECO:0000313" key="4">
    <source>
        <dbReference type="Proteomes" id="UP000265515"/>
    </source>
</evidence>
<sequence length="999" mass="115282">MYGYKDHGWERVRDRYYDGRDRDRDHYYNSGCESGRNGGRDFGREGTCRKSGREGGREDARGRYGESSGGNYERGYPPWDYPRRNVPVCFNWNEPRHHKNQCPRLVGEGGSNAYTGPRGRSLSPGRGTHGNTRRSAPEEPDLCKQLEDLKNSLSPVREFVDKQKETKEEKERRKFEKEERVRREAEEKEEAERRTMRKEAKQRREEEKRALMRKDMAMELSIRMGGIESRIDRVDRKVKKVVKETVGKGKAKMATSDYTSTSDDESGACGGWGDNDIEEISSRTGALKITERQEKRKRSAEKTVGDSPPMITSAKRTPRRAGKPVKLAEQLRHSGGKTTPKMTAKKTSGRTTPRTGSQRKKVPAKIGSEGKVKYIRENMLLLADMTVDELKQIFLDKDIKLAEVRKVVNDKIEGLDLPVCVKKEARNTVRTVWVKNPTVASMLHNQRRFAKAEVQTCCCAGLPYPRIGEHVQFRLQELEGIHPMICNANNISKPDYQDRSQMLCEEIGTAFEGWVNSGDQKTVVEVCEVNKCLTGLRTERAKYLTTREVEQVKAALKGLVVKPLDRNTGESMVICHKVYFEAMMDMFVRSEGYVVETRTEEVVRTQMKAEIKLHNLQLSVKWDGQGDFGDAYVLPKHKDLCRFRPICPTYSEPTIKAGRNMSRALNHMLFTLLRDWHFNLRYVSTVASRIDVFNRRLERWMKRGCELVSRSYDIKDMFSRLPHEEIVKSVEWLVDYHSSKARKFVRVNPRGKGSNYGHTTGDDHWKKIDLTQIVELVRFELKHTYTRATEVLLRQVVGIPMGKGTSPPLVCIMCAYAEYKFLRSMGDLCRDIFGLRLMDDVSLIVLSRSDNDEDVERINVSFEKCYPKNLTLKRTDDGGNSSKFLGMEMRTSKRPSYIGKVQLSKNEEGIWGDEELEFKNGQDYNSWGSKQQKSAAIASYLHRIDRNTTLREEIPMQVLTLKRELCIKKCPKNFFERVLRRFTKGKDRMWESIYGWLFD</sequence>
<organism evidence="3 4">
    <name type="scientific">Chara braunii</name>
    <name type="common">Braun's stonewort</name>
    <dbReference type="NCBI Taxonomy" id="69332"/>
    <lineage>
        <taxon>Eukaryota</taxon>
        <taxon>Viridiplantae</taxon>
        <taxon>Streptophyta</taxon>
        <taxon>Charophyceae</taxon>
        <taxon>Charales</taxon>
        <taxon>Characeae</taxon>
        <taxon>Chara</taxon>
    </lineage>
</organism>
<comment type="caution">
    <text evidence="3">The sequence shown here is derived from an EMBL/GenBank/DDBJ whole genome shotgun (WGS) entry which is preliminary data.</text>
</comment>
<keyword evidence="4" id="KW-1185">Reference proteome</keyword>
<gene>
    <name evidence="3" type="ORF">CBR_g41131</name>
</gene>
<evidence type="ECO:0000259" key="2">
    <source>
        <dbReference type="PROSITE" id="PS50878"/>
    </source>
</evidence>
<evidence type="ECO:0000256" key="1">
    <source>
        <dbReference type="SAM" id="MobiDB-lite"/>
    </source>
</evidence>
<evidence type="ECO:0000313" key="3">
    <source>
        <dbReference type="EMBL" id="GBG86226.1"/>
    </source>
</evidence>
<feature type="compositionally biased region" description="Basic and acidic residues" evidence="1">
    <location>
        <begin position="158"/>
        <end position="210"/>
    </location>
</feature>
<feature type="region of interest" description="Disordered" evidence="1">
    <location>
        <begin position="20"/>
        <end position="78"/>
    </location>
</feature>
<dbReference type="PROSITE" id="PS50878">
    <property type="entry name" value="RT_POL"/>
    <property type="match status" value="1"/>
</dbReference>
<reference evidence="3 4" key="1">
    <citation type="journal article" date="2018" name="Cell">
        <title>The Chara Genome: Secondary Complexity and Implications for Plant Terrestrialization.</title>
        <authorList>
            <person name="Nishiyama T."/>
            <person name="Sakayama H."/>
            <person name="Vries J.D."/>
            <person name="Buschmann H."/>
            <person name="Saint-Marcoux D."/>
            <person name="Ullrich K.K."/>
            <person name="Haas F.B."/>
            <person name="Vanderstraeten L."/>
            <person name="Becker D."/>
            <person name="Lang D."/>
            <person name="Vosolsobe S."/>
            <person name="Rombauts S."/>
            <person name="Wilhelmsson P.K.I."/>
            <person name="Janitza P."/>
            <person name="Kern R."/>
            <person name="Heyl A."/>
            <person name="Rumpler F."/>
            <person name="Villalobos L.I.A.C."/>
            <person name="Clay J.M."/>
            <person name="Skokan R."/>
            <person name="Toyoda A."/>
            <person name="Suzuki Y."/>
            <person name="Kagoshima H."/>
            <person name="Schijlen E."/>
            <person name="Tajeshwar N."/>
            <person name="Catarino B."/>
            <person name="Hetherington A.J."/>
            <person name="Saltykova A."/>
            <person name="Bonnot C."/>
            <person name="Breuninger H."/>
            <person name="Symeonidi A."/>
            <person name="Radhakrishnan G.V."/>
            <person name="Van Nieuwerburgh F."/>
            <person name="Deforce D."/>
            <person name="Chang C."/>
            <person name="Karol K.G."/>
            <person name="Hedrich R."/>
            <person name="Ulvskov P."/>
            <person name="Glockner G."/>
            <person name="Delwiche C.F."/>
            <person name="Petrasek J."/>
            <person name="Van de Peer Y."/>
            <person name="Friml J."/>
            <person name="Beilby M."/>
            <person name="Dolan L."/>
            <person name="Kohara Y."/>
            <person name="Sugano S."/>
            <person name="Fujiyama A."/>
            <person name="Delaux P.-M."/>
            <person name="Quint M."/>
            <person name="TheiBen G."/>
            <person name="Hagemann M."/>
            <person name="Harholt J."/>
            <person name="Dunand C."/>
            <person name="Zachgo S."/>
            <person name="Langdale J."/>
            <person name="Maumus F."/>
            <person name="Straeten D.V.D."/>
            <person name="Gould S.B."/>
            <person name="Rensing S.A."/>
        </authorList>
    </citation>
    <scope>NUCLEOTIDE SEQUENCE [LARGE SCALE GENOMIC DNA]</scope>
    <source>
        <strain evidence="3 4">S276</strain>
    </source>
</reference>
<feature type="domain" description="Reverse transcriptase" evidence="2">
    <location>
        <begin position="615"/>
        <end position="889"/>
    </location>
</feature>
<proteinExistence type="predicted"/>
<protein>
    <recommendedName>
        <fullName evidence="2">Reverse transcriptase domain-containing protein</fullName>
    </recommendedName>
</protein>
<feature type="region of interest" description="Disordered" evidence="1">
    <location>
        <begin position="157"/>
        <end position="210"/>
    </location>
</feature>
<dbReference type="AlphaFoldDB" id="A0A388LV71"/>
<dbReference type="Proteomes" id="UP000265515">
    <property type="component" value="Unassembled WGS sequence"/>
</dbReference>
<accession>A0A388LV71</accession>
<dbReference type="EMBL" id="BFEA01000554">
    <property type="protein sequence ID" value="GBG86226.1"/>
    <property type="molecule type" value="Genomic_DNA"/>
</dbReference>
<feature type="region of interest" description="Disordered" evidence="1">
    <location>
        <begin position="255"/>
        <end position="365"/>
    </location>
</feature>
<feature type="region of interest" description="Disordered" evidence="1">
    <location>
        <begin position="100"/>
        <end position="140"/>
    </location>
</feature>
<feature type="compositionally biased region" description="Basic and acidic residues" evidence="1">
    <location>
        <begin position="38"/>
        <end position="64"/>
    </location>
</feature>
<feature type="compositionally biased region" description="Low complexity" evidence="1">
    <location>
        <begin position="116"/>
        <end position="126"/>
    </location>
</feature>
<feature type="compositionally biased region" description="Basic and acidic residues" evidence="1">
    <location>
        <begin position="289"/>
        <end position="304"/>
    </location>
</feature>
<dbReference type="InterPro" id="IPR000477">
    <property type="entry name" value="RT_dom"/>
</dbReference>
<dbReference type="Gramene" id="GBG86226">
    <property type="protein sequence ID" value="GBG86226"/>
    <property type="gene ID" value="CBR_g41131"/>
</dbReference>
<name>A0A388LV71_CHABU</name>